<dbReference type="EMBL" id="FZPH01000010">
    <property type="protein sequence ID" value="SNT58125.1"/>
    <property type="molecule type" value="Genomic_DNA"/>
</dbReference>
<protein>
    <submittedName>
        <fullName evidence="1">Uncharacterized protein</fullName>
    </submittedName>
</protein>
<gene>
    <name evidence="1" type="ORF">SAMN05421812_110254</name>
</gene>
<proteinExistence type="predicted"/>
<keyword evidence="2" id="KW-1185">Reference proteome</keyword>
<evidence type="ECO:0000313" key="2">
    <source>
        <dbReference type="Proteomes" id="UP000198362"/>
    </source>
</evidence>
<reference evidence="1 2" key="1">
    <citation type="submission" date="2017-06" db="EMBL/GenBank/DDBJ databases">
        <authorList>
            <person name="Kim H.J."/>
            <person name="Triplett B.A."/>
        </authorList>
    </citation>
    <scope>NUCLEOTIDE SEQUENCE [LARGE SCALE GENOMIC DNA]</scope>
    <source>
        <strain evidence="1 2">CGMCC 4.5593</strain>
    </source>
</reference>
<sequence>MARAAEVARWTHMWAAAAVHTCRQLESTWDDDAPVASVGARDCLSLVLVDAIRNVVRGAEKVCGRDSEAVRTFVAAQPTLKTLRDRFEHFDVYVVGNGNAQRDNGKPLDLDVPSGVHVASSHGGGDQGHVVVVRAAEKSGPTDYTFASRSATDAARVLTWETLLAAGLLDERHARCDTCKKPSHA</sequence>
<dbReference type="Proteomes" id="UP000198362">
    <property type="component" value="Unassembled WGS sequence"/>
</dbReference>
<name>A0A239NTF9_9ACTN</name>
<organism evidence="1 2">
    <name type="scientific">Asanoa hainanensis</name>
    <dbReference type="NCBI Taxonomy" id="560556"/>
    <lineage>
        <taxon>Bacteria</taxon>
        <taxon>Bacillati</taxon>
        <taxon>Actinomycetota</taxon>
        <taxon>Actinomycetes</taxon>
        <taxon>Micromonosporales</taxon>
        <taxon>Micromonosporaceae</taxon>
        <taxon>Asanoa</taxon>
    </lineage>
</organism>
<dbReference type="AlphaFoldDB" id="A0A239NTF9"/>
<accession>A0A239NTF9</accession>
<evidence type="ECO:0000313" key="1">
    <source>
        <dbReference type="EMBL" id="SNT58125.1"/>
    </source>
</evidence>